<proteinExistence type="predicted"/>
<dbReference type="SUPFAM" id="SSF52540">
    <property type="entry name" value="P-loop containing nucleoside triphosphate hydrolases"/>
    <property type="match status" value="1"/>
</dbReference>
<reference evidence="4" key="1">
    <citation type="submission" date="2019-08" db="EMBL/GenBank/DDBJ databases">
        <authorList>
            <person name="Kucharzyk K."/>
            <person name="Murdoch R.W."/>
            <person name="Higgins S."/>
            <person name="Loffler F."/>
        </authorList>
    </citation>
    <scope>NUCLEOTIDE SEQUENCE</scope>
</reference>
<evidence type="ECO:0000313" key="4">
    <source>
        <dbReference type="EMBL" id="MPL93624.1"/>
    </source>
</evidence>
<dbReference type="PANTHER" id="PTHR20953:SF3">
    <property type="entry name" value="P-LOOP CONTAINING NUCLEOSIDE TRIPHOSPHATE HYDROLASES SUPERFAMILY PROTEIN"/>
    <property type="match status" value="1"/>
</dbReference>
<comment type="caution">
    <text evidence="4">The sequence shown here is derived from an EMBL/GenBank/DDBJ whole genome shotgun (WGS) entry which is preliminary data.</text>
</comment>
<dbReference type="NCBIfam" id="TIGR02858">
    <property type="entry name" value="spore_III_AA"/>
    <property type="match status" value="1"/>
</dbReference>
<dbReference type="InterPro" id="IPR045735">
    <property type="entry name" value="Spore_III_AA_AAA+_ATPase"/>
</dbReference>
<dbReference type="InterPro" id="IPR003593">
    <property type="entry name" value="AAA+_ATPase"/>
</dbReference>
<evidence type="ECO:0000256" key="1">
    <source>
        <dbReference type="ARBA" id="ARBA00022741"/>
    </source>
</evidence>
<organism evidence="4">
    <name type="scientific">bioreactor metagenome</name>
    <dbReference type="NCBI Taxonomy" id="1076179"/>
    <lineage>
        <taxon>unclassified sequences</taxon>
        <taxon>metagenomes</taxon>
        <taxon>ecological metagenomes</taxon>
    </lineage>
</organism>
<dbReference type="InterPro" id="IPR027417">
    <property type="entry name" value="P-loop_NTPase"/>
</dbReference>
<dbReference type="AlphaFoldDB" id="A0A644VQD6"/>
<dbReference type="SMART" id="SM00382">
    <property type="entry name" value="AAA"/>
    <property type="match status" value="1"/>
</dbReference>
<dbReference type="Gene3D" id="3.40.50.300">
    <property type="entry name" value="P-loop containing nucleotide triphosphate hydrolases"/>
    <property type="match status" value="1"/>
</dbReference>
<feature type="domain" description="AAA+ ATPase" evidence="3">
    <location>
        <begin position="154"/>
        <end position="303"/>
    </location>
</feature>
<protein>
    <recommendedName>
        <fullName evidence="3">AAA+ ATPase domain-containing protein</fullName>
    </recommendedName>
</protein>
<evidence type="ECO:0000256" key="2">
    <source>
        <dbReference type="ARBA" id="ARBA00022840"/>
    </source>
</evidence>
<keyword evidence="2" id="KW-0067">ATP-binding</keyword>
<dbReference type="PANTHER" id="PTHR20953">
    <property type="entry name" value="KINASE-RELATED"/>
    <property type="match status" value="1"/>
</dbReference>
<dbReference type="EMBL" id="VSSQ01000397">
    <property type="protein sequence ID" value="MPL93624.1"/>
    <property type="molecule type" value="Genomic_DNA"/>
</dbReference>
<dbReference type="InterPro" id="IPR014217">
    <property type="entry name" value="Spore_III_AA"/>
</dbReference>
<name>A0A644VQD6_9ZZZZ</name>
<dbReference type="Pfam" id="PF19568">
    <property type="entry name" value="Spore_III_AA"/>
    <property type="match status" value="1"/>
</dbReference>
<gene>
    <name evidence="4" type="ORF">SDC9_39758</name>
</gene>
<sequence>MIERNKFKYNTTKGSDKVRYEEEILKVLPLKISNEVKEILLKEPVQEIRIKVNKSIIINTAHKEIILKYVTTIEDIKQILVKVSNYSLYAYEEEIKQGYITIRGGHRIGIAGECVLVNGEVRTIRNISSLNIRICREVIGCSNEIMKYITKEDRVFNTLIVSPPKCGKTTILRDIARNISSGMPLIDLKGKKVSIIDERSEIAACFNGVAQLDVGIRSDILDNCLKKEGMIMAIRSLSPDILICDEIGTDGDVEALHMAFNSGVNIIVTIHGYSIEDVYKRKVFKDLLENSILDRIVVLSNRKGAGTIEQIYSIGMEGEFKCLR</sequence>
<dbReference type="GO" id="GO:0005524">
    <property type="term" value="F:ATP binding"/>
    <property type="evidence" value="ECO:0007669"/>
    <property type="project" value="UniProtKB-KW"/>
</dbReference>
<keyword evidence="1" id="KW-0547">Nucleotide-binding</keyword>
<accession>A0A644VQD6</accession>
<evidence type="ECO:0000259" key="3">
    <source>
        <dbReference type="SMART" id="SM00382"/>
    </source>
</evidence>